<dbReference type="OrthoDB" id="4329128at2"/>
<dbReference type="AlphaFoldDB" id="A0A5C1YHE8"/>
<gene>
    <name evidence="5" type="ORF">FLP10_11640</name>
</gene>
<evidence type="ECO:0000313" key="6">
    <source>
        <dbReference type="Proteomes" id="UP000324678"/>
    </source>
</evidence>
<feature type="transmembrane region" description="Helical" evidence="2">
    <location>
        <begin position="58"/>
        <end position="79"/>
    </location>
</feature>
<dbReference type="InterPro" id="IPR045826">
    <property type="entry name" value="SpaA_PFL_dom_2"/>
</dbReference>
<keyword evidence="2" id="KW-0812">Transmembrane</keyword>
<evidence type="ECO:0000313" key="5">
    <source>
        <dbReference type="EMBL" id="QEO14995.1"/>
    </source>
</evidence>
<dbReference type="KEGG" id="ail:FLP10_11640"/>
<proteinExistence type="predicted"/>
<organism evidence="5 6">
    <name type="scientific">Agromyces intestinalis</name>
    <dbReference type="NCBI Taxonomy" id="2592652"/>
    <lineage>
        <taxon>Bacteria</taxon>
        <taxon>Bacillati</taxon>
        <taxon>Actinomycetota</taxon>
        <taxon>Actinomycetes</taxon>
        <taxon>Micrococcales</taxon>
        <taxon>Microbacteriaceae</taxon>
        <taxon>Agromyces</taxon>
    </lineage>
</organism>
<dbReference type="Pfam" id="PF20597">
    <property type="entry name" value="pAdhesive_15"/>
    <property type="match status" value="1"/>
</dbReference>
<feature type="domain" description="SpaA-like prealbumin fold" evidence="3">
    <location>
        <begin position="421"/>
        <end position="510"/>
    </location>
</feature>
<feature type="domain" description="Choice-of-anchor A" evidence="4">
    <location>
        <begin position="102"/>
        <end position="395"/>
    </location>
</feature>
<keyword evidence="6" id="KW-1185">Reference proteome</keyword>
<dbReference type="InterPro" id="IPR026588">
    <property type="entry name" value="Choice_anch_A"/>
</dbReference>
<reference evidence="5 6" key="1">
    <citation type="submission" date="2019-09" db="EMBL/GenBank/DDBJ databases">
        <title>Genome sequencing of strain KACC 19306.</title>
        <authorList>
            <person name="Heo J."/>
            <person name="Kim S.-J."/>
            <person name="Kim J.-S."/>
            <person name="Hong S.-B."/>
            <person name="Kwon S.-W."/>
        </authorList>
    </citation>
    <scope>NUCLEOTIDE SEQUENCE [LARGE SCALE GENOMIC DNA]</scope>
    <source>
        <strain evidence="5 6">KACC 19306</strain>
    </source>
</reference>
<sequence length="592" mass="59876">MRSSTAAGRGRSCRPERCLGWMLRADASGIRCPRAVDLAAPVAQGEEMGERPERTRRIGLGAVAALAAGLLATGATAGAPPAAADVEPVNPVRVDLDGHPANSGFLAFIEGDAFLGADEAEGTIAVGGDLGFGTGYNIGASGNPSPTFVAPGDPDGAYVYAYVAGGMDFSQAGGNILRVLNGGYAKIGDTSTYSAYQVPPGWQVTPAGTPADSLPRMEGVVPQSAESIATPVPPGLIDIPAAFELYRTLSTDLAACPATIQLLDDQGVSLPSPIPAGARGHVQLVEGQTNVLTISGDDWDALSEMVFDDVPTATTPLLVNVTGTEVSVTTPNMPGSGSAAAPYILWNFADATAITVTGGDSLEGTIYAPRADLHWEVTQNIEGNIIAAAFTHGGEPATGTPREIHDFPFAAELSCTTFAEQAELTLVKEVVGGTASQGDWQLTAEGDTITITGATGDDTVTDAIVDPGTYLLSESGPAGYAPSGWVCVGATAFTSTSVTLEAGDDAVCTIVNTLTPTPPPTPTPTPPPTPPVPPEPPAPIEPGGLPATGVAPGASLALIAVLLVAGAALATMGERRRAARAGRPGTAVGGRR</sequence>
<keyword evidence="2" id="KW-1133">Transmembrane helix</keyword>
<feature type="compositionally biased region" description="Pro residues" evidence="1">
    <location>
        <begin position="516"/>
        <end position="540"/>
    </location>
</feature>
<evidence type="ECO:0000259" key="4">
    <source>
        <dbReference type="Pfam" id="PF20597"/>
    </source>
</evidence>
<name>A0A5C1YHE8_9MICO</name>
<evidence type="ECO:0000256" key="1">
    <source>
        <dbReference type="SAM" id="MobiDB-lite"/>
    </source>
</evidence>
<dbReference type="NCBIfam" id="TIGR04215">
    <property type="entry name" value="choice_anch_A"/>
    <property type="match status" value="1"/>
</dbReference>
<evidence type="ECO:0000259" key="3">
    <source>
        <dbReference type="Pfam" id="PF19403"/>
    </source>
</evidence>
<dbReference type="Proteomes" id="UP000324678">
    <property type="component" value="Chromosome"/>
</dbReference>
<dbReference type="Pfam" id="PF19403">
    <property type="entry name" value="SpaA_2"/>
    <property type="match status" value="1"/>
</dbReference>
<dbReference type="EMBL" id="CP043505">
    <property type="protein sequence ID" value="QEO14995.1"/>
    <property type="molecule type" value="Genomic_DNA"/>
</dbReference>
<keyword evidence="2" id="KW-0472">Membrane</keyword>
<feature type="transmembrane region" description="Helical" evidence="2">
    <location>
        <begin position="549"/>
        <end position="570"/>
    </location>
</feature>
<protein>
    <submittedName>
        <fullName evidence="5">Choice-of-anchor A family protein</fullName>
    </submittedName>
</protein>
<evidence type="ECO:0000256" key="2">
    <source>
        <dbReference type="SAM" id="Phobius"/>
    </source>
</evidence>
<feature type="region of interest" description="Disordered" evidence="1">
    <location>
        <begin position="513"/>
        <end position="546"/>
    </location>
</feature>
<accession>A0A5C1YHE8</accession>